<dbReference type="NCBIfam" id="TIGR00281">
    <property type="entry name" value="SMC-Scp complex subunit ScpB"/>
    <property type="match status" value="1"/>
</dbReference>
<dbReference type="GO" id="GO:0051304">
    <property type="term" value="P:chromosome separation"/>
    <property type="evidence" value="ECO:0007669"/>
    <property type="project" value="InterPro"/>
</dbReference>
<dbReference type="PATRIC" id="fig|1423729.3.peg.1009"/>
<evidence type="ECO:0000256" key="4">
    <source>
        <dbReference type="ARBA" id="ARBA00023306"/>
    </source>
</evidence>
<dbReference type="Proteomes" id="UP000051131">
    <property type="component" value="Unassembled WGS sequence"/>
</dbReference>
<comment type="subunit">
    <text evidence="5">Homodimer. Homodimerization may be required to stabilize the binding of ScpA to the Smc head domains. Component of a cohesin-like complex composed of ScpA, ScpB and the Smc homodimer, in which ScpA and ScpB bind to the head domain of Smc. The presence of the three proteins is required for the association of the complex with DNA.</text>
</comment>
<protein>
    <recommendedName>
        <fullName evidence="5">Segregation and condensation protein B</fullName>
    </recommendedName>
</protein>
<dbReference type="PANTHER" id="PTHR34298">
    <property type="entry name" value="SEGREGATION AND CONDENSATION PROTEIN B"/>
    <property type="match status" value="1"/>
</dbReference>
<dbReference type="Pfam" id="PF04079">
    <property type="entry name" value="SMC_ScpB"/>
    <property type="match status" value="1"/>
</dbReference>
<evidence type="ECO:0000256" key="5">
    <source>
        <dbReference type="HAMAP-Rule" id="MF_01804"/>
    </source>
</evidence>
<evidence type="ECO:0000313" key="6">
    <source>
        <dbReference type="EMBL" id="KRM91000.1"/>
    </source>
</evidence>
<evidence type="ECO:0000313" key="7">
    <source>
        <dbReference type="Proteomes" id="UP000051131"/>
    </source>
</evidence>
<dbReference type="HAMAP" id="MF_01804">
    <property type="entry name" value="ScpB"/>
    <property type="match status" value="1"/>
</dbReference>
<keyword evidence="2 5" id="KW-0132">Cell division</keyword>
<keyword evidence="3 5" id="KW-0159">Chromosome partition</keyword>
<dbReference type="Gene3D" id="1.10.10.10">
    <property type="entry name" value="Winged helix-like DNA-binding domain superfamily/Winged helix DNA-binding domain"/>
    <property type="match status" value="2"/>
</dbReference>
<dbReference type="SUPFAM" id="SSF46785">
    <property type="entry name" value="Winged helix' DNA-binding domain"/>
    <property type="match status" value="2"/>
</dbReference>
<keyword evidence="4 5" id="KW-0131">Cell cycle</keyword>
<keyword evidence="7" id="KW-1185">Reference proteome</keyword>
<organism evidence="6 7">
    <name type="scientific">Liquorilactobacillus cacaonum DSM 21116</name>
    <dbReference type="NCBI Taxonomy" id="1423729"/>
    <lineage>
        <taxon>Bacteria</taxon>
        <taxon>Bacillati</taxon>
        <taxon>Bacillota</taxon>
        <taxon>Bacilli</taxon>
        <taxon>Lactobacillales</taxon>
        <taxon>Lactobacillaceae</taxon>
        <taxon>Liquorilactobacillus</taxon>
    </lineage>
</organism>
<comment type="function">
    <text evidence="5">Participates in chromosomal partition during cell division. May act via the formation of a condensin-like complex containing Smc and ScpA that pull DNA away from mid-cell into both cell halves.</text>
</comment>
<evidence type="ECO:0000256" key="2">
    <source>
        <dbReference type="ARBA" id="ARBA00022618"/>
    </source>
</evidence>
<dbReference type="AlphaFoldDB" id="A0A0R2CH98"/>
<proteinExistence type="inferred from homology"/>
<dbReference type="GO" id="GO:0051301">
    <property type="term" value="P:cell division"/>
    <property type="evidence" value="ECO:0007669"/>
    <property type="project" value="UniProtKB-KW"/>
</dbReference>
<dbReference type="RefSeq" id="WP_057829211.1">
    <property type="nucleotide sequence ID" value="NZ_AYZE01000014.1"/>
</dbReference>
<evidence type="ECO:0000256" key="1">
    <source>
        <dbReference type="ARBA" id="ARBA00022490"/>
    </source>
</evidence>
<gene>
    <name evidence="5" type="primary">scpB</name>
    <name evidence="6" type="ORF">FC80_GL000996</name>
</gene>
<dbReference type="InterPro" id="IPR036390">
    <property type="entry name" value="WH_DNA-bd_sf"/>
</dbReference>
<accession>A0A0R2CH98</accession>
<dbReference type="InterPro" id="IPR005234">
    <property type="entry name" value="ScpB_csome_segregation"/>
</dbReference>
<dbReference type="InterPro" id="IPR036388">
    <property type="entry name" value="WH-like_DNA-bd_sf"/>
</dbReference>
<comment type="subcellular location">
    <subcellularLocation>
        <location evidence="5">Cytoplasm</location>
    </subcellularLocation>
    <text evidence="5">Associated with two foci at the outer edges of the nucleoid region in young cells, and at four foci within both cell halves in older cells.</text>
</comment>
<reference evidence="6 7" key="1">
    <citation type="journal article" date="2015" name="Genome Announc.">
        <title>Expanding the biotechnology potential of lactobacilli through comparative genomics of 213 strains and associated genera.</title>
        <authorList>
            <person name="Sun Z."/>
            <person name="Harris H.M."/>
            <person name="McCann A."/>
            <person name="Guo C."/>
            <person name="Argimon S."/>
            <person name="Zhang W."/>
            <person name="Yang X."/>
            <person name="Jeffery I.B."/>
            <person name="Cooney J.C."/>
            <person name="Kagawa T.F."/>
            <person name="Liu W."/>
            <person name="Song Y."/>
            <person name="Salvetti E."/>
            <person name="Wrobel A."/>
            <person name="Rasinkangas P."/>
            <person name="Parkhill J."/>
            <person name="Rea M.C."/>
            <person name="O'Sullivan O."/>
            <person name="Ritari J."/>
            <person name="Douillard F.P."/>
            <person name="Paul Ross R."/>
            <person name="Yang R."/>
            <person name="Briner A.E."/>
            <person name="Felis G.E."/>
            <person name="de Vos W.M."/>
            <person name="Barrangou R."/>
            <person name="Klaenhammer T.R."/>
            <person name="Caufield P.W."/>
            <person name="Cui Y."/>
            <person name="Zhang H."/>
            <person name="O'Toole P.W."/>
        </authorList>
    </citation>
    <scope>NUCLEOTIDE SEQUENCE [LARGE SCALE GENOMIC DNA]</scope>
    <source>
        <strain evidence="6 7">DSM 21116</strain>
    </source>
</reference>
<dbReference type="GO" id="GO:0006260">
    <property type="term" value="P:DNA replication"/>
    <property type="evidence" value="ECO:0007669"/>
    <property type="project" value="UniProtKB-UniRule"/>
</dbReference>
<dbReference type="OrthoDB" id="9806226at2"/>
<dbReference type="PANTHER" id="PTHR34298:SF2">
    <property type="entry name" value="SEGREGATION AND CONDENSATION PROTEIN B"/>
    <property type="match status" value="1"/>
</dbReference>
<evidence type="ECO:0000256" key="3">
    <source>
        <dbReference type="ARBA" id="ARBA00022829"/>
    </source>
</evidence>
<comment type="caution">
    <text evidence="6">The sequence shown here is derived from an EMBL/GenBank/DDBJ whole genome shotgun (WGS) entry which is preliminary data.</text>
</comment>
<keyword evidence="1 5" id="KW-0963">Cytoplasm</keyword>
<comment type="similarity">
    <text evidence="5">Belongs to the ScpB family.</text>
</comment>
<sequence>MSSMILAKIEALLFVSGNEGISLNEISQLMGLLKPAVMEQINLLKKKYEKDPSCSLEIIATDEVYRLATKSNFAMLLKSYFETPNMTKLSRASLEALAIIAYQQPVTRVKIDEIRGIKSHGSIQKLLAFELIKEDGRLDAPGRPILYTTTENFLNYFGLHSLEDLPPLPEVSDEVALDSGSGEQNLLDLFNQTFEDTK</sequence>
<name>A0A0R2CH98_9LACO</name>
<dbReference type="STRING" id="1423729.FC80_GL000996"/>
<dbReference type="EMBL" id="AYZE01000014">
    <property type="protein sequence ID" value="KRM91000.1"/>
    <property type="molecule type" value="Genomic_DNA"/>
</dbReference>
<dbReference type="PIRSF" id="PIRSF019345">
    <property type="entry name" value="ScpB"/>
    <property type="match status" value="1"/>
</dbReference>
<dbReference type="GO" id="GO:0005737">
    <property type="term" value="C:cytoplasm"/>
    <property type="evidence" value="ECO:0007669"/>
    <property type="project" value="UniProtKB-SubCell"/>
</dbReference>